<keyword evidence="2" id="KW-1185">Reference proteome</keyword>
<evidence type="ECO:0000313" key="1">
    <source>
        <dbReference type="EMBL" id="KIJ15695.1"/>
    </source>
</evidence>
<evidence type="ECO:0000313" key="2">
    <source>
        <dbReference type="Proteomes" id="UP000053647"/>
    </source>
</evidence>
<dbReference type="AlphaFoldDB" id="A0A0C9TJD0"/>
<dbReference type="OrthoDB" id="2662702at2759"/>
<gene>
    <name evidence="1" type="ORF">PAXINDRAFT_11295</name>
</gene>
<dbReference type="HOGENOM" id="CLU_096306_0_0_1"/>
<proteinExistence type="predicted"/>
<accession>A0A0C9TJD0</accession>
<dbReference type="EMBL" id="KN819335">
    <property type="protein sequence ID" value="KIJ15695.1"/>
    <property type="molecule type" value="Genomic_DNA"/>
</dbReference>
<reference evidence="2" key="2">
    <citation type="submission" date="2015-01" db="EMBL/GenBank/DDBJ databases">
        <title>Evolutionary Origins and Diversification of the Mycorrhizal Mutualists.</title>
        <authorList>
            <consortium name="DOE Joint Genome Institute"/>
            <consortium name="Mycorrhizal Genomics Consortium"/>
            <person name="Kohler A."/>
            <person name="Kuo A."/>
            <person name="Nagy L.G."/>
            <person name="Floudas D."/>
            <person name="Copeland A."/>
            <person name="Barry K.W."/>
            <person name="Cichocki N."/>
            <person name="Veneault-Fourrey C."/>
            <person name="LaButti K."/>
            <person name="Lindquist E.A."/>
            <person name="Lipzen A."/>
            <person name="Lundell T."/>
            <person name="Morin E."/>
            <person name="Murat C."/>
            <person name="Riley R."/>
            <person name="Ohm R."/>
            <person name="Sun H."/>
            <person name="Tunlid A."/>
            <person name="Henrissat B."/>
            <person name="Grigoriev I.V."/>
            <person name="Hibbett D.S."/>
            <person name="Martin F."/>
        </authorList>
    </citation>
    <scope>NUCLEOTIDE SEQUENCE [LARGE SCALE GENOMIC DNA]</scope>
    <source>
        <strain evidence="2">ATCC 200175</strain>
    </source>
</reference>
<name>A0A0C9TJD0_PAXIN</name>
<reference evidence="1 2" key="1">
    <citation type="submission" date="2014-06" db="EMBL/GenBank/DDBJ databases">
        <authorList>
            <consortium name="DOE Joint Genome Institute"/>
            <person name="Kuo A."/>
            <person name="Kohler A."/>
            <person name="Nagy L.G."/>
            <person name="Floudas D."/>
            <person name="Copeland A."/>
            <person name="Barry K.W."/>
            <person name="Cichocki N."/>
            <person name="Veneault-Fourrey C."/>
            <person name="LaButti K."/>
            <person name="Lindquist E.A."/>
            <person name="Lipzen A."/>
            <person name="Lundell T."/>
            <person name="Morin E."/>
            <person name="Murat C."/>
            <person name="Sun H."/>
            <person name="Tunlid A."/>
            <person name="Henrissat B."/>
            <person name="Grigoriev I.V."/>
            <person name="Hibbett D.S."/>
            <person name="Martin F."/>
            <person name="Nordberg H.P."/>
            <person name="Cantor M.N."/>
            <person name="Hua S.X."/>
        </authorList>
    </citation>
    <scope>NUCLEOTIDE SEQUENCE [LARGE SCALE GENOMIC DNA]</scope>
    <source>
        <strain evidence="1 2">ATCC 200175</strain>
    </source>
</reference>
<protein>
    <submittedName>
        <fullName evidence="1">Uncharacterized protein</fullName>
    </submittedName>
</protein>
<dbReference type="Proteomes" id="UP000053647">
    <property type="component" value="Unassembled WGS sequence"/>
</dbReference>
<organism evidence="1 2">
    <name type="scientific">Paxillus involutus ATCC 200175</name>
    <dbReference type="NCBI Taxonomy" id="664439"/>
    <lineage>
        <taxon>Eukaryota</taxon>
        <taxon>Fungi</taxon>
        <taxon>Dikarya</taxon>
        <taxon>Basidiomycota</taxon>
        <taxon>Agaricomycotina</taxon>
        <taxon>Agaricomycetes</taxon>
        <taxon>Agaricomycetidae</taxon>
        <taxon>Boletales</taxon>
        <taxon>Paxilineae</taxon>
        <taxon>Paxillaceae</taxon>
        <taxon>Paxillus</taxon>
    </lineage>
</organism>
<sequence>MILDIVEVAKSHSGVNLTQAFTTILQNFGISDKNRFVDSEGIISSTGSDGELDDLTKDLDLEDSLTREKDPNRDAEMDDNEEELQGNIAPIHLALAKLQKFAFKIIHSTTILLPAWKEILGELKLTVQIMPCDVSTQWNSTFDMLEFALEYRWGIDMITDKWKLGLGVYKLQEHKWTLIKQLRDILKILKDATLYF</sequence>